<comment type="caution">
    <text evidence="19">The sequence shown here is derived from an EMBL/GenBank/DDBJ whole genome shotgun (WGS) entry which is preliminary data.</text>
</comment>
<dbReference type="PANTHER" id="PTHR30612">
    <property type="entry name" value="SECA INNER MEMBRANE COMPONENT OF SEC PROTEIN SECRETION SYSTEM"/>
    <property type="match status" value="1"/>
</dbReference>
<evidence type="ECO:0000256" key="12">
    <source>
        <dbReference type="ARBA" id="ARBA00022967"/>
    </source>
</evidence>
<dbReference type="InterPro" id="IPR004027">
    <property type="entry name" value="SEC_C_motif"/>
</dbReference>
<reference evidence="20" key="1">
    <citation type="journal article" date="2019" name="Int. J. Syst. Evol. Microbiol.">
        <title>The Global Catalogue of Microorganisms (GCM) 10K type strain sequencing project: providing services to taxonomists for standard genome sequencing and annotation.</title>
        <authorList>
            <consortium name="The Broad Institute Genomics Platform"/>
            <consortium name="The Broad Institute Genome Sequencing Center for Infectious Disease"/>
            <person name="Wu L."/>
            <person name="Ma J."/>
        </authorList>
    </citation>
    <scope>NUCLEOTIDE SEQUENCE [LARGE SCALE GENOMIC DNA]</scope>
    <source>
        <strain evidence="20">NBRC 110107</strain>
    </source>
</reference>
<dbReference type="InterPro" id="IPR011130">
    <property type="entry name" value="SecA_preprotein_X-link_dom"/>
</dbReference>
<dbReference type="InterPro" id="IPR020937">
    <property type="entry name" value="SecA_CS"/>
</dbReference>
<dbReference type="InterPro" id="IPR011116">
    <property type="entry name" value="SecA_Wing/Scaffold"/>
</dbReference>
<evidence type="ECO:0000256" key="4">
    <source>
        <dbReference type="ARBA" id="ARBA00022448"/>
    </source>
</evidence>
<sequence>MLGIAKKIFGSSNDRKVKDFMGRVQKINALEDKFAALSDDELRMMTDAFRDRIAGGETLDKVLNEAFAVAREASKRVLGQRQYDVQLAGGMILHDGGIAEMRTGEGKTLVAVAPVYLNALLGKGVHVITVNDYLARRDAEWMGRVYRFLGMEVGVIVNGLSSGQRQAAYAADITYGTNNEFGFDYLRDNLVYDRKEMVQRPHHFAIVDEVDSILVDEARTPLIISGPTEDRSDLYLIVDGIIKELIQDKTTFDLDEKQRQALLTEEGSEKIEQIMEDRELFAPDTTGLYDAANITLVHHINQALRANTLYQKDKDYIIKAGEVMLIDEFTGRMMTGRRLSEGLHQAIEAKEGVKIQPENQTLASVTIQNYFRLYEKLSGMTGTAATEAQEFLDIYKMDVLEVPTNRPVKRIDHDDEIFRTTAEKNQAIAALIAECHVKGQPILVGTVSIEKSETLSELLKTYEYEVTLKTLKPQHAHLLEAVTSEDEKARREAKKAYQALKDEDFDIEVRKGKGIPHSVLNARQHEQEAYIVADAGLPGVVTIATNMAGRGTDIQLGGNLEMRLQKWRQDLRNMAQEITPEMEAEEEARLKADIAVQKQKSLAAGGLFVLGTERHESRRIDNQLRGRTGRQGDPGTSKFFLSCEDDLLRIFAGDRLDAIMRSFGVAEGEAISHPWLNRAVETAQKRVETRNYDIRKNLLKYDDVVNDQRKAVFEQRQEFMDSTDLSELVGEFRNDVISDLIEKHMPPKAYAEQWDIDGLDEKVKSTLGLELPLHDWAAEEGVSNEEIEERVIAAADARANERLEQIGAEQTRGLEKQFLLQMIDMQWREHLVHLDHLRGVIGLRGYGQRDPLNEYKTEAFNLFETLLYELRHNVTRWLMTVEFRFEAPPAMDMPEFQEIHLNPGTGENEMSNPLAQNPEGMATGDDRARLPVDVLPVGWERTPRNADCPCRSGRKFKHCHGSLI</sequence>
<dbReference type="InterPro" id="IPR044722">
    <property type="entry name" value="SecA_SF2_C"/>
</dbReference>
<dbReference type="CDD" id="cd17928">
    <property type="entry name" value="DEXDc_SecA"/>
    <property type="match status" value="1"/>
</dbReference>
<keyword evidence="20" id="KW-1185">Reference proteome</keyword>
<dbReference type="InterPro" id="IPR014001">
    <property type="entry name" value="Helicase_ATP-bd"/>
</dbReference>
<dbReference type="Pfam" id="PF02810">
    <property type="entry name" value="SEC-C"/>
    <property type="match status" value="1"/>
</dbReference>
<evidence type="ECO:0000259" key="17">
    <source>
        <dbReference type="PROSITE" id="PS51192"/>
    </source>
</evidence>
<dbReference type="PROSITE" id="PS51192">
    <property type="entry name" value="HELICASE_ATP_BIND_1"/>
    <property type="match status" value="1"/>
</dbReference>
<dbReference type="PROSITE" id="PS01312">
    <property type="entry name" value="SECA"/>
    <property type="match status" value="1"/>
</dbReference>
<evidence type="ECO:0000256" key="16">
    <source>
        <dbReference type="RuleBase" id="RU003874"/>
    </source>
</evidence>
<keyword evidence="13 15" id="KW-0811">Translocation</keyword>
<comment type="catalytic activity">
    <reaction evidence="15">
        <text>ATP + H2O + cellular proteinSide 1 = ADP + phosphate + cellular proteinSide 2.</text>
        <dbReference type="EC" id="7.4.2.8"/>
    </reaction>
</comment>
<dbReference type="Gene3D" id="3.10.450.50">
    <property type="match status" value="1"/>
</dbReference>
<dbReference type="Gene3D" id="3.40.50.300">
    <property type="entry name" value="P-loop containing nucleotide triphosphate hydrolases"/>
    <property type="match status" value="2"/>
</dbReference>
<evidence type="ECO:0000313" key="20">
    <source>
        <dbReference type="Proteomes" id="UP001156921"/>
    </source>
</evidence>
<evidence type="ECO:0000256" key="14">
    <source>
        <dbReference type="ARBA" id="ARBA00023136"/>
    </source>
</evidence>
<keyword evidence="4 15" id="KW-0813">Transport</keyword>
<dbReference type="SMART" id="SM00957">
    <property type="entry name" value="SecA_DEAD"/>
    <property type="match status" value="1"/>
</dbReference>
<keyword evidence="8 15" id="KW-0547">Nucleotide-binding</keyword>
<evidence type="ECO:0000256" key="9">
    <source>
        <dbReference type="ARBA" id="ARBA00022833"/>
    </source>
</evidence>
<keyword evidence="6 15" id="KW-0963">Cytoplasm</keyword>
<dbReference type="InterPro" id="IPR011115">
    <property type="entry name" value="SecA_DEAD"/>
</dbReference>
<name>A0ABQ6BN69_9CAUL</name>
<keyword evidence="7" id="KW-0479">Metal-binding</keyword>
<dbReference type="Pfam" id="PF07516">
    <property type="entry name" value="SecA_SW"/>
    <property type="match status" value="1"/>
</dbReference>
<dbReference type="InterPro" id="IPR036266">
    <property type="entry name" value="SecA_Wing/Scaffold_sf"/>
</dbReference>
<evidence type="ECO:0000256" key="1">
    <source>
        <dbReference type="ARBA" id="ARBA00001947"/>
    </source>
</evidence>
<dbReference type="EC" id="7.4.2.8" evidence="15"/>
<evidence type="ECO:0000256" key="8">
    <source>
        <dbReference type="ARBA" id="ARBA00022741"/>
    </source>
</evidence>
<dbReference type="SUPFAM" id="SSF81886">
    <property type="entry name" value="Helical scaffold and wing domains of SecA"/>
    <property type="match status" value="1"/>
</dbReference>
<keyword evidence="11 15" id="KW-0653">Protein transport</keyword>
<dbReference type="NCBIfam" id="TIGR00963">
    <property type="entry name" value="secA"/>
    <property type="match status" value="1"/>
</dbReference>
<comment type="similarity">
    <text evidence="3 15 16">Belongs to the SecA family.</text>
</comment>
<feature type="binding site" evidence="15">
    <location>
        <begin position="104"/>
        <end position="108"/>
    </location>
    <ligand>
        <name>ATP</name>
        <dbReference type="ChEBI" id="CHEBI:30616"/>
    </ligand>
</feature>
<dbReference type="SMART" id="SM00958">
    <property type="entry name" value="SecA_PP_bind"/>
    <property type="match status" value="1"/>
</dbReference>
<dbReference type="EMBL" id="BSOY01000082">
    <property type="protein sequence ID" value="GLS02600.1"/>
    <property type="molecule type" value="Genomic_DNA"/>
</dbReference>
<evidence type="ECO:0000256" key="2">
    <source>
        <dbReference type="ARBA" id="ARBA00004170"/>
    </source>
</evidence>
<evidence type="ECO:0000256" key="3">
    <source>
        <dbReference type="ARBA" id="ARBA00007650"/>
    </source>
</evidence>
<dbReference type="Pfam" id="PF07517">
    <property type="entry name" value="SecA_DEAD"/>
    <property type="match status" value="1"/>
</dbReference>
<evidence type="ECO:0000256" key="5">
    <source>
        <dbReference type="ARBA" id="ARBA00022475"/>
    </source>
</evidence>
<dbReference type="Gene3D" id="1.10.3060.10">
    <property type="entry name" value="Helical scaffold and wing domains of SecA"/>
    <property type="match status" value="1"/>
</dbReference>
<dbReference type="PANTHER" id="PTHR30612:SF0">
    <property type="entry name" value="CHLOROPLAST PROTEIN-TRANSPORTING ATPASE"/>
    <property type="match status" value="1"/>
</dbReference>
<evidence type="ECO:0000256" key="10">
    <source>
        <dbReference type="ARBA" id="ARBA00022840"/>
    </source>
</evidence>
<dbReference type="SUPFAM" id="SSF52540">
    <property type="entry name" value="P-loop containing nucleoside triphosphate hydrolases"/>
    <property type="match status" value="2"/>
</dbReference>
<evidence type="ECO:0000256" key="13">
    <source>
        <dbReference type="ARBA" id="ARBA00023010"/>
    </source>
</evidence>
<dbReference type="HAMAP" id="MF_01382">
    <property type="entry name" value="SecA"/>
    <property type="match status" value="1"/>
</dbReference>
<feature type="binding site" evidence="15">
    <location>
        <position position="553"/>
    </location>
    <ligand>
        <name>ATP</name>
        <dbReference type="ChEBI" id="CHEBI:30616"/>
    </ligand>
</feature>
<feature type="domain" description="Helicase ATP-binding" evidence="17">
    <location>
        <begin position="88"/>
        <end position="247"/>
    </location>
</feature>
<evidence type="ECO:0000256" key="11">
    <source>
        <dbReference type="ARBA" id="ARBA00022927"/>
    </source>
</evidence>
<dbReference type="CDD" id="cd18803">
    <property type="entry name" value="SF2_C_secA"/>
    <property type="match status" value="1"/>
</dbReference>
<proteinExistence type="inferred from homology"/>
<evidence type="ECO:0000313" key="19">
    <source>
        <dbReference type="EMBL" id="GLS02600.1"/>
    </source>
</evidence>
<dbReference type="InterPro" id="IPR027417">
    <property type="entry name" value="P-loop_NTPase"/>
</dbReference>
<keyword evidence="14 15" id="KW-0472">Membrane</keyword>
<feature type="domain" description="SecA family profile" evidence="18">
    <location>
        <begin position="2"/>
        <end position="672"/>
    </location>
</feature>
<keyword evidence="12 15" id="KW-1278">Translocase</keyword>
<dbReference type="Gene3D" id="3.90.1440.10">
    <property type="entry name" value="SecA, preprotein cross-linking domain"/>
    <property type="match status" value="1"/>
</dbReference>
<evidence type="ECO:0000256" key="7">
    <source>
        <dbReference type="ARBA" id="ARBA00022723"/>
    </source>
</evidence>
<dbReference type="RefSeq" id="WP_284223475.1">
    <property type="nucleotide sequence ID" value="NZ_BSOY01000082.1"/>
</dbReference>
<dbReference type="SUPFAM" id="SSF81767">
    <property type="entry name" value="Pre-protein crosslinking domain of SecA"/>
    <property type="match status" value="1"/>
</dbReference>
<feature type="binding site" evidence="15">
    <location>
        <position position="86"/>
    </location>
    <ligand>
        <name>ATP</name>
        <dbReference type="ChEBI" id="CHEBI:30616"/>
    </ligand>
</feature>
<dbReference type="PROSITE" id="PS51196">
    <property type="entry name" value="SECA_MOTOR_DEAD"/>
    <property type="match status" value="1"/>
</dbReference>
<evidence type="ECO:0000256" key="15">
    <source>
        <dbReference type="HAMAP-Rule" id="MF_01382"/>
    </source>
</evidence>
<gene>
    <name evidence="15 19" type="primary">secA</name>
    <name evidence="19" type="ORF">GCM10007859_26280</name>
</gene>
<dbReference type="Pfam" id="PF01043">
    <property type="entry name" value="SecA_PP_bind"/>
    <property type="match status" value="1"/>
</dbReference>
<organism evidence="19 20">
    <name type="scientific">Brevundimonas denitrificans</name>
    <dbReference type="NCBI Taxonomy" id="1443434"/>
    <lineage>
        <taxon>Bacteria</taxon>
        <taxon>Pseudomonadati</taxon>
        <taxon>Pseudomonadota</taxon>
        <taxon>Alphaproteobacteria</taxon>
        <taxon>Caulobacterales</taxon>
        <taxon>Caulobacteraceae</taxon>
        <taxon>Brevundimonas</taxon>
    </lineage>
</organism>
<comment type="function">
    <text evidence="15">Part of the Sec protein translocase complex. Interacts with the SecYEG preprotein conducting channel. Has a central role in coupling the hydrolysis of ATP to the transfer of proteins into and across the cell membrane, serving both as a receptor for the preprotein-SecB complex and as an ATP-driven molecular motor driving the stepwise translocation of polypeptide chains across the membrane.</text>
</comment>
<evidence type="ECO:0000259" key="18">
    <source>
        <dbReference type="PROSITE" id="PS51196"/>
    </source>
</evidence>
<keyword evidence="5 15" id="KW-1003">Cell membrane</keyword>
<dbReference type="Proteomes" id="UP001156921">
    <property type="component" value="Unassembled WGS sequence"/>
</dbReference>
<dbReference type="PRINTS" id="PR00906">
    <property type="entry name" value="SECA"/>
</dbReference>
<keyword evidence="9" id="KW-0862">Zinc</keyword>
<accession>A0ABQ6BN69</accession>
<comment type="subunit">
    <text evidence="15">Monomer and homodimer. Part of the essential Sec protein translocation apparatus which comprises SecA, SecYEG and auxiliary proteins SecDF-YajC and YidC.</text>
</comment>
<dbReference type="InterPro" id="IPR036670">
    <property type="entry name" value="SecA_X-link_sf"/>
</dbReference>
<dbReference type="InterPro" id="IPR000185">
    <property type="entry name" value="SecA"/>
</dbReference>
<protein>
    <recommendedName>
        <fullName evidence="15 16">Protein translocase subunit SecA</fullName>
        <ecNumber evidence="15">7.4.2.8</ecNumber>
    </recommendedName>
</protein>
<comment type="subcellular location">
    <subcellularLocation>
        <location evidence="15">Cell membrane</location>
        <topology evidence="15">Peripheral membrane protein</topology>
        <orientation evidence="15">Cytoplasmic side</orientation>
    </subcellularLocation>
    <subcellularLocation>
        <location evidence="15">Cytoplasm</location>
    </subcellularLocation>
    <subcellularLocation>
        <location evidence="2">Membrane</location>
        <topology evidence="2">Peripheral membrane protein</topology>
    </subcellularLocation>
    <text evidence="15">Distribution is 50-50.</text>
</comment>
<dbReference type="Pfam" id="PF21090">
    <property type="entry name" value="P-loop_SecA"/>
    <property type="match status" value="1"/>
</dbReference>
<evidence type="ECO:0000256" key="6">
    <source>
        <dbReference type="ARBA" id="ARBA00022490"/>
    </source>
</evidence>
<comment type="cofactor">
    <cofactor evidence="1">
        <name>Zn(2+)</name>
        <dbReference type="ChEBI" id="CHEBI:29105"/>
    </cofactor>
</comment>
<dbReference type="InterPro" id="IPR014018">
    <property type="entry name" value="SecA_motor_DEAD"/>
</dbReference>
<keyword evidence="10 15" id="KW-0067">ATP-binding</keyword>